<proteinExistence type="predicted"/>
<evidence type="ECO:0000259" key="2">
    <source>
        <dbReference type="Pfam" id="PF26626"/>
    </source>
</evidence>
<gene>
    <name evidence="3" type="ORF">J9309_11530</name>
</gene>
<organism evidence="3 4">
    <name type="scientific">Faecalibacter bovis</name>
    <dbReference type="NCBI Taxonomy" id="2898187"/>
    <lineage>
        <taxon>Bacteria</taxon>
        <taxon>Pseudomonadati</taxon>
        <taxon>Bacteroidota</taxon>
        <taxon>Flavobacteriia</taxon>
        <taxon>Flavobacteriales</taxon>
        <taxon>Weeksellaceae</taxon>
        <taxon>Faecalibacter</taxon>
    </lineage>
</organism>
<protein>
    <recommendedName>
        <fullName evidence="2">DUF8201 domain-containing protein</fullName>
    </recommendedName>
</protein>
<feature type="transmembrane region" description="Helical" evidence="1">
    <location>
        <begin position="84"/>
        <end position="112"/>
    </location>
</feature>
<keyword evidence="1" id="KW-0472">Membrane</keyword>
<keyword evidence="1" id="KW-0812">Transmembrane</keyword>
<reference evidence="4" key="2">
    <citation type="submission" date="2021-04" db="EMBL/GenBank/DDBJ databases">
        <title>Taxonomy of Flavobacteriaceae bacterium ZY171143.</title>
        <authorList>
            <person name="Li F."/>
        </authorList>
    </citation>
    <scope>NUCLEOTIDE SEQUENCE [LARGE SCALE GENOMIC DNA]</scope>
    <source>
        <strain evidence="4">ZY171143</strain>
    </source>
</reference>
<evidence type="ECO:0000313" key="3">
    <source>
        <dbReference type="EMBL" id="QTV05391.1"/>
    </source>
</evidence>
<feature type="domain" description="DUF8201" evidence="2">
    <location>
        <begin position="3"/>
        <end position="239"/>
    </location>
</feature>
<accession>A0ABX7XBV9</accession>
<dbReference type="InterPro" id="IPR058065">
    <property type="entry name" value="LIC_10190-like"/>
</dbReference>
<dbReference type="Proteomes" id="UP000672011">
    <property type="component" value="Chromosome"/>
</dbReference>
<feature type="transmembrane region" description="Helical" evidence="1">
    <location>
        <begin position="118"/>
        <end position="144"/>
    </location>
</feature>
<dbReference type="Pfam" id="PF26626">
    <property type="entry name" value="DUF8201"/>
    <property type="match status" value="1"/>
</dbReference>
<dbReference type="EMBL" id="CP072842">
    <property type="protein sequence ID" value="QTV05391.1"/>
    <property type="molecule type" value="Genomic_DNA"/>
</dbReference>
<reference evidence="3 4" key="1">
    <citation type="journal article" date="2021" name="Int. J. Syst. Evol. Microbiol.">
        <title>Faecalibacter bovis sp. nov., isolated from cow faeces.</title>
        <authorList>
            <person name="Li F."/>
            <person name="Zhao W."/>
            <person name="Hong Q."/>
            <person name="Shao Q."/>
            <person name="Song J."/>
            <person name="Yang S."/>
        </authorList>
    </citation>
    <scope>NUCLEOTIDE SEQUENCE [LARGE SCALE GENOMIC DNA]</scope>
    <source>
        <strain evidence="3 4">ZY171143</strain>
    </source>
</reference>
<evidence type="ECO:0000313" key="4">
    <source>
        <dbReference type="Proteomes" id="UP000672011"/>
    </source>
</evidence>
<feature type="transmembrane region" description="Helical" evidence="1">
    <location>
        <begin position="156"/>
        <end position="174"/>
    </location>
</feature>
<keyword evidence="1" id="KW-1133">Transmembrane helix</keyword>
<dbReference type="NCBIfam" id="NF047510">
    <property type="entry name" value="LIC_10190_fam"/>
    <property type="match status" value="1"/>
</dbReference>
<evidence type="ECO:0000256" key="1">
    <source>
        <dbReference type="SAM" id="Phobius"/>
    </source>
</evidence>
<name>A0ABX7XBV9_9FLAO</name>
<dbReference type="InterPro" id="IPR058514">
    <property type="entry name" value="DUF8201"/>
</dbReference>
<keyword evidence="4" id="KW-1185">Reference proteome</keyword>
<sequence>MDSFIYDTYSYYLPTIRFLDDFGLLKGLGNFDFNLGQTSLWHIIQASTNNTIDLSYKLNAYLIIIYLIYIYENNLKKYIIFLPLFYLFVASPSPDLPIFVLSIITILNWIIYKNEDSIRYGLLLSAFLVLIKPIAFVLPIFFLIISLKNYNNYLKLYFIVGCLAILFFIKNIILTGNFTFPIGFGNISELPFSVPVELYRISTLEGRYILLDTENKIEFSEFLNWSSVQYYIYLFQIFKFPFLFTVF</sequence>
<feature type="transmembrane region" description="Helical" evidence="1">
    <location>
        <begin position="54"/>
        <end position="72"/>
    </location>
</feature>